<organism evidence="2">
    <name type="scientific">Populus alba</name>
    <name type="common">White poplar</name>
    <dbReference type="NCBI Taxonomy" id="43335"/>
    <lineage>
        <taxon>Eukaryota</taxon>
        <taxon>Viridiplantae</taxon>
        <taxon>Streptophyta</taxon>
        <taxon>Embryophyta</taxon>
        <taxon>Tracheophyta</taxon>
        <taxon>Spermatophyta</taxon>
        <taxon>Magnoliopsida</taxon>
        <taxon>eudicotyledons</taxon>
        <taxon>Gunneridae</taxon>
        <taxon>Pentapetalae</taxon>
        <taxon>rosids</taxon>
        <taxon>fabids</taxon>
        <taxon>Malpighiales</taxon>
        <taxon>Salicaceae</taxon>
        <taxon>Saliceae</taxon>
        <taxon>Populus</taxon>
    </lineage>
</organism>
<feature type="compositionally biased region" description="Basic and acidic residues" evidence="1">
    <location>
        <begin position="41"/>
        <end position="59"/>
    </location>
</feature>
<evidence type="ECO:0000313" key="2">
    <source>
        <dbReference type="EMBL" id="TKR83701.1"/>
    </source>
</evidence>
<evidence type="ECO:0000256" key="1">
    <source>
        <dbReference type="SAM" id="MobiDB-lite"/>
    </source>
</evidence>
<comment type="caution">
    <text evidence="2">The sequence shown here is derived from an EMBL/GenBank/DDBJ whole genome shotgun (WGS) entry which is preliminary data.</text>
</comment>
<name>A0A4U5NM95_POPAL</name>
<accession>A0A4U5NM95</accession>
<dbReference type="AlphaFoldDB" id="A0A4U5NM95"/>
<proteinExistence type="predicted"/>
<protein>
    <submittedName>
        <fullName evidence="2">Uncharacterized protein</fullName>
    </submittedName>
</protein>
<reference evidence="2" key="1">
    <citation type="submission" date="2018-10" db="EMBL/GenBank/DDBJ databases">
        <title>Population genomic analysis revealed the cold adaptation of white poplar.</title>
        <authorList>
            <person name="Liu Y.-J."/>
        </authorList>
    </citation>
    <scope>NUCLEOTIDE SEQUENCE [LARGE SCALE GENOMIC DNA]</scope>
    <source>
        <strain evidence="2">PAL-ZL1</strain>
    </source>
</reference>
<feature type="region of interest" description="Disordered" evidence="1">
    <location>
        <begin position="35"/>
        <end position="71"/>
    </location>
</feature>
<dbReference type="EMBL" id="RCHU01001022">
    <property type="protein sequence ID" value="TKR83701.1"/>
    <property type="molecule type" value="Genomic_DNA"/>
</dbReference>
<sequence length="124" mass="14076">MTFLLCNSRPNLADESSAIPFAKLILRKQIAHNTTVNRLSQPRDTRPQGERRFDQDRRRFGSGKGRPQCTHCGRNGALGAKVFPVKWVSTETPKARMNGYPIGNQSTIWKSALNWKSTQWFSLS</sequence>
<gene>
    <name evidence="2" type="ORF">D5086_0000264720</name>
</gene>